<evidence type="ECO:0000256" key="5">
    <source>
        <dbReference type="ARBA" id="ARBA00022839"/>
    </source>
</evidence>
<feature type="domain" description="3'-5' exonuclease" evidence="11">
    <location>
        <begin position="203"/>
        <end position="259"/>
    </location>
</feature>
<dbReference type="PANTHER" id="PTHR13620:SF109">
    <property type="entry name" value="3'-5' EXONUCLEASE"/>
    <property type="match status" value="1"/>
</dbReference>
<evidence type="ECO:0000256" key="10">
    <source>
        <dbReference type="SAM" id="MobiDB-lite"/>
    </source>
</evidence>
<dbReference type="OrthoDB" id="1920326at2759"/>
<name>A0A9P5Q4B0_9AGAR</name>
<dbReference type="GO" id="GO:0046872">
    <property type="term" value="F:metal ion binding"/>
    <property type="evidence" value="ECO:0007669"/>
    <property type="project" value="UniProtKB-KW"/>
</dbReference>
<feature type="domain" description="3'-5' exonuclease" evidence="11">
    <location>
        <begin position="53"/>
        <end position="142"/>
    </location>
</feature>
<evidence type="ECO:0000259" key="11">
    <source>
        <dbReference type="Pfam" id="PF01612"/>
    </source>
</evidence>
<feature type="compositionally biased region" description="Basic and acidic residues" evidence="10">
    <location>
        <begin position="364"/>
        <end position="381"/>
    </location>
</feature>
<dbReference type="EMBL" id="JADNRY010000016">
    <property type="protein sequence ID" value="KAF9073812.1"/>
    <property type="molecule type" value="Genomic_DNA"/>
</dbReference>
<evidence type="ECO:0000256" key="1">
    <source>
        <dbReference type="ARBA" id="ARBA00004123"/>
    </source>
</evidence>
<dbReference type="Gene3D" id="3.30.420.10">
    <property type="entry name" value="Ribonuclease H-like superfamily/Ribonuclease H"/>
    <property type="match status" value="1"/>
</dbReference>
<keyword evidence="2" id="KW-0540">Nuclease</keyword>
<evidence type="ECO:0000256" key="7">
    <source>
        <dbReference type="ARBA" id="ARBA00023242"/>
    </source>
</evidence>
<protein>
    <recommendedName>
        <fullName evidence="8">3'-5' exonuclease</fullName>
    </recommendedName>
    <alternativeName>
        <fullName evidence="9">Werner Syndrome-like exonuclease</fullName>
    </alternativeName>
</protein>
<dbReference type="InterPro" id="IPR036397">
    <property type="entry name" value="RNaseH_sf"/>
</dbReference>
<evidence type="ECO:0000256" key="4">
    <source>
        <dbReference type="ARBA" id="ARBA00022801"/>
    </source>
</evidence>
<evidence type="ECO:0000256" key="9">
    <source>
        <dbReference type="ARBA" id="ARBA00042761"/>
    </source>
</evidence>
<dbReference type="InterPro" id="IPR012337">
    <property type="entry name" value="RNaseH-like_sf"/>
</dbReference>
<proteinExistence type="predicted"/>
<evidence type="ECO:0000256" key="8">
    <source>
        <dbReference type="ARBA" id="ARBA00040531"/>
    </source>
</evidence>
<evidence type="ECO:0000313" key="12">
    <source>
        <dbReference type="EMBL" id="KAF9073812.1"/>
    </source>
</evidence>
<sequence length="493" mass="55132">MSSFPLDPYSLQSPADLMVPYYLKNEQQASVTLRHVANTLNGLAYWAFISPEAYNPPHIGFDLEWKPIFRSGQRENPVAVIQIAYQTASYVIHVKWMQALPDGLKEILENPRIVKVGVGIQHDAKKLWTDCRISVSSCVDLALFVKCIDSGLFAQRLDRYADIPLVTSTRDPPTLPPDCQPSEFYNSEAFLGPHFYRRFRGSYSNSIGLARLAEIYCGLTLTKGKITCSNWEAELTPEQITYAALDACAGYIVYAHLVELFNLLEPTKRPKRKFYAFDRIQGNLYHCCGSDRRTLLGEQMEDSTSGLDNGYPSTPLFRLVEEEISLHFHGIGADQTCGLLPWIASNPEYDPGPMPPRLTLEEKEAAKKARQKRQEEKKTEEADTGAGHAQNAKEGEDQHQVASTRPPLIKPGRGRGPPNHQARHSAPDIATSMQSLNLGPHPASLPPPPRFEKSGHTQTNGRGRGGGARNRNKNPARRPEHEAKQENIASRRR</sequence>
<accession>A0A9P5Q4B0</accession>
<dbReference type="Proteomes" id="UP000772434">
    <property type="component" value="Unassembled WGS sequence"/>
</dbReference>
<dbReference type="SUPFAM" id="SSF53098">
    <property type="entry name" value="Ribonuclease H-like"/>
    <property type="match status" value="1"/>
</dbReference>
<evidence type="ECO:0000313" key="13">
    <source>
        <dbReference type="Proteomes" id="UP000772434"/>
    </source>
</evidence>
<gene>
    <name evidence="12" type="ORF">BDP27DRAFT_1318195</name>
</gene>
<keyword evidence="13" id="KW-1185">Reference proteome</keyword>
<keyword evidence="7" id="KW-0539">Nucleus</keyword>
<keyword evidence="6" id="KW-0460">Magnesium</keyword>
<dbReference type="PANTHER" id="PTHR13620">
    <property type="entry name" value="3-5 EXONUCLEASE"/>
    <property type="match status" value="1"/>
</dbReference>
<evidence type="ECO:0000256" key="2">
    <source>
        <dbReference type="ARBA" id="ARBA00022722"/>
    </source>
</evidence>
<dbReference type="AlphaFoldDB" id="A0A9P5Q4B0"/>
<evidence type="ECO:0000256" key="6">
    <source>
        <dbReference type="ARBA" id="ARBA00022842"/>
    </source>
</evidence>
<comment type="subcellular location">
    <subcellularLocation>
        <location evidence="1">Nucleus</location>
    </subcellularLocation>
</comment>
<dbReference type="CDD" id="cd06141">
    <property type="entry name" value="WRN_exo"/>
    <property type="match status" value="1"/>
</dbReference>
<dbReference type="Pfam" id="PF01612">
    <property type="entry name" value="DNA_pol_A_exo1"/>
    <property type="match status" value="2"/>
</dbReference>
<evidence type="ECO:0000256" key="3">
    <source>
        <dbReference type="ARBA" id="ARBA00022723"/>
    </source>
</evidence>
<feature type="region of interest" description="Disordered" evidence="10">
    <location>
        <begin position="364"/>
        <end position="493"/>
    </location>
</feature>
<dbReference type="InterPro" id="IPR051132">
    <property type="entry name" value="3-5_Exonuclease_domain"/>
</dbReference>
<keyword evidence="4" id="KW-0378">Hydrolase</keyword>
<organism evidence="12 13">
    <name type="scientific">Rhodocollybia butyracea</name>
    <dbReference type="NCBI Taxonomy" id="206335"/>
    <lineage>
        <taxon>Eukaryota</taxon>
        <taxon>Fungi</taxon>
        <taxon>Dikarya</taxon>
        <taxon>Basidiomycota</taxon>
        <taxon>Agaricomycotina</taxon>
        <taxon>Agaricomycetes</taxon>
        <taxon>Agaricomycetidae</taxon>
        <taxon>Agaricales</taxon>
        <taxon>Marasmiineae</taxon>
        <taxon>Omphalotaceae</taxon>
        <taxon>Rhodocollybia</taxon>
    </lineage>
</organism>
<keyword evidence="5" id="KW-0269">Exonuclease</keyword>
<dbReference type="GO" id="GO:0003676">
    <property type="term" value="F:nucleic acid binding"/>
    <property type="evidence" value="ECO:0007669"/>
    <property type="project" value="InterPro"/>
</dbReference>
<dbReference type="GO" id="GO:0005634">
    <property type="term" value="C:nucleus"/>
    <property type="evidence" value="ECO:0007669"/>
    <property type="project" value="UniProtKB-SubCell"/>
</dbReference>
<reference evidence="12" key="1">
    <citation type="submission" date="2020-11" db="EMBL/GenBank/DDBJ databases">
        <authorList>
            <consortium name="DOE Joint Genome Institute"/>
            <person name="Ahrendt S."/>
            <person name="Riley R."/>
            <person name="Andreopoulos W."/>
            <person name="Labutti K."/>
            <person name="Pangilinan J."/>
            <person name="Ruiz-Duenas F.J."/>
            <person name="Barrasa J.M."/>
            <person name="Sanchez-Garcia M."/>
            <person name="Camarero S."/>
            <person name="Miyauchi S."/>
            <person name="Serrano A."/>
            <person name="Linde D."/>
            <person name="Babiker R."/>
            <person name="Drula E."/>
            <person name="Ayuso-Fernandez I."/>
            <person name="Pacheco R."/>
            <person name="Padilla G."/>
            <person name="Ferreira P."/>
            <person name="Barriuso J."/>
            <person name="Kellner H."/>
            <person name="Castanera R."/>
            <person name="Alfaro M."/>
            <person name="Ramirez L."/>
            <person name="Pisabarro A.G."/>
            <person name="Kuo A."/>
            <person name="Tritt A."/>
            <person name="Lipzen A."/>
            <person name="He G."/>
            <person name="Yan M."/>
            <person name="Ng V."/>
            <person name="Cullen D."/>
            <person name="Martin F."/>
            <person name="Rosso M.-N."/>
            <person name="Henrissat B."/>
            <person name="Hibbett D."/>
            <person name="Martinez A.T."/>
            <person name="Grigoriev I.V."/>
        </authorList>
    </citation>
    <scope>NUCLEOTIDE SEQUENCE</scope>
    <source>
        <strain evidence="12">AH 40177</strain>
    </source>
</reference>
<comment type="caution">
    <text evidence="12">The sequence shown here is derived from an EMBL/GenBank/DDBJ whole genome shotgun (WGS) entry which is preliminary data.</text>
</comment>
<dbReference type="GO" id="GO:0006139">
    <property type="term" value="P:nucleobase-containing compound metabolic process"/>
    <property type="evidence" value="ECO:0007669"/>
    <property type="project" value="InterPro"/>
</dbReference>
<dbReference type="InterPro" id="IPR002562">
    <property type="entry name" value="3'-5'_exonuclease_dom"/>
</dbReference>
<keyword evidence="3" id="KW-0479">Metal-binding</keyword>
<dbReference type="GO" id="GO:0008408">
    <property type="term" value="F:3'-5' exonuclease activity"/>
    <property type="evidence" value="ECO:0007669"/>
    <property type="project" value="InterPro"/>
</dbReference>